<dbReference type="AlphaFoldDB" id="A0AAV7NBH6"/>
<accession>A0AAV7NBH6</accession>
<organism evidence="1 2">
    <name type="scientific">Pleurodeles waltl</name>
    <name type="common">Iberian ribbed newt</name>
    <dbReference type="NCBI Taxonomy" id="8319"/>
    <lineage>
        <taxon>Eukaryota</taxon>
        <taxon>Metazoa</taxon>
        <taxon>Chordata</taxon>
        <taxon>Craniata</taxon>
        <taxon>Vertebrata</taxon>
        <taxon>Euteleostomi</taxon>
        <taxon>Amphibia</taxon>
        <taxon>Batrachia</taxon>
        <taxon>Caudata</taxon>
        <taxon>Salamandroidea</taxon>
        <taxon>Salamandridae</taxon>
        <taxon>Pleurodelinae</taxon>
        <taxon>Pleurodeles</taxon>
    </lineage>
</organism>
<sequence>MRWKVHTLPSAHHWCPALRKWGGAETVAQKREEAQGLGRVPIAAEWEVFMYDLQLHKGELPAEVLVPLVCPR</sequence>
<comment type="caution">
    <text evidence="1">The sequence shown here is derived from an EMBL/GenBank/DDBJ whole genome shotgun (WGS) entry which is preliminary data.</text>
</comment>
<name>A0AAV7NBH6_PLEWA</name>
<gene>
    <name evidence="1" type="ORF">NDU88_000013</name>
</gene>
<dbReference type="EMBL" id="JANPWB010000012">
    <property type="protein sequence ID" value="KAJ1111738.1"/>
    <property type="molecule type" value="Genomic_DNA"/>
</dbReference>
<dbReference type="Proteomes" id="UP001066276">
    <property type="component" value="Chromosome 8"/>
</dbReference>
<protein>
    <submittedName>
        <fullName evidence="1">Uncharacterized protein</fullName>
    </submittedName>
</protein>
<reference evidence="1" key="1">
    <citation type="journal article" date="2022" name="bioRxiv">
        <title>Sequencing and chromosome-scale assembly of the giantPleurodeles waltlgenome.</title>
        <authorList>
            <person name="Brown T."/>
            <person name="Elewa A."/>
            <person name="Iarovenko S."/>
            <person name="Subramanian E."/>
            <person name="Araus A.J."/>
            <person name="Petzold A."/>
            <person name="Susuki M."/>
            <person name="Suzuki K.-i.T."/>
            <person name="Hayashi T."/>
            <person name="Toyoda A."/>
            <person name="Oliveira C."/>
            <person name="Osipova E."/>
            <person name="Leigh N.D."/>
            <person name="Simon A."/>
            <person name="Yun M.H."/>
        </authorList>
    </citation>
    <scope>NUCLEOTIDE SEQUENCE</scope>
    <source>
        <strain evidence="1">20211129_DDA</strain>
        <tissue evidence="1">Liver</tissue>
    </source>
</reference>
<evidence type="ECO:0000313" key="1">
    <source>
        <dbReference type="EMBL" id="KAJ1111738.1"/>
    </source>
</evidence>
<proteinExistence type="predicted"/>
<evidence type="ECO:0000313" key="2">
    <source>
        <dbReference type="Proteomes" id="UP001066276"/>
    </source>
</evidence>
<keyword evidence="2" id="KW-1185">Reference proteome</keyword>